<dbReference type="Gene3D" id="3.30.450.90">
    <property type="match status" value="1"/>
</dbReference>
<dbReference type="GO" id="GO:0005886">
    <property type="term" value="C:plasma membrane"/>
    <property type="evidence" value="ECO:0007669"/>
    <property type="project" value="TreeGrafter"/>
</dbReference>
<dbReference type="PANTHER" id="PTHR30258">
    <property type="entry name" value="TYPE II SECRETION SYSTEM PROTEIN GSPE-RELATED"/>
    <property type="match status" value="1"/>
</dbReference>
<dbReference type="PATRIC" id="fig|740709.3.peg.1376"/>
<dbReference type="OrthoDB" id="5790493at2"/>
<protein>
    <submittedName>
        <fullName evidence="5">General secretory system type II protein, ATPase component</fullName>
    </submittedName>
</protein>
<dbReference type="STRING" id="740709.A10D4_06761"/>
<dbReference type="Pfam" id="PF00437">
    <property type="entry name" value="T2SSE"/>
    <property type="match status" value="1"/>
</dbReference>
<proteinExistence type="inferred from homology"/>
<dbReference type="PANTHER" id="PTHR30258:SF3">
    <property type="entry name" value="SLL1921 PROTEIN"/>
    <property type="match status" value="1"/>
</dbReference>
<evidence type="ECO:0000256" key="2">
    <source>
        <dbReference type="ARBA" id="ARBA00022741"/>
    </source>
</evidence>
<evidence type="ECO:0000313" key="6">
    <source>
        <dbReference type="Proteomes" id="UP000014115"/>
    </source>
</evidence>
<evidence type="ECO:0000256" key="1">
    <source>
        <dbReference type="ARBA" id="ARBA00006611"/>
    </source>
</evidence>
<accession>K2JK46</accession>
<organism evidence="5 6">
    <name type="scientific">Idiomarina xiamenensis 10-D-4</name>
    <dbReference type="NCBI Taxonomy" id="740709"/>
    <lineage>
        <taxon>Bacteria</taxon>
        <taxon>Pseudomonadati</taxon>
        <taxon>Pseudomonadota</taxon>
        <taxon>Gammaproteobacteria</taxon>
        <taxon>Alteromonadales</taxon>
        <taxon>Idiomarinaceae</taxon>
        <taxon>Idiomarina</taxon>
    </lineage>
</organism>
<dbReference type="Proteomes" id="UP000014115">
    <property type="component" value="Unassembled WGS sequence"/>
</dbReference>
<dbReference type="EMBL" id="AMRG01000007">
    <property type="protein sequence ID" value="EKE83826.1"/>
    <property type="molecule type" value="Genomic_DNA"/>
</dbReference>
<dbReference type="InterPro" id="IPR027417">
    <property type="entry name" value="P-loop_NTPase"/>
</dbReference>
<evidence type="ECO:0000259" key="4">
    <source>
        <dbReference type="Pfam" id="PF00437"/>
    </source>
</evidence>
<comment type="similarity">
    <text evidence="1">Belongs to the GSP E family.</text>
</comment>
<dbReference type="SUPFAM" id="SSF52540">
    <property type="entry name" value="P-loop containing nucleoside triphosphate hydrolases"/>
    <property type="match status" value="1"/>
</dbReference>
<dbReference type="eggNOG" id="COG2804">
    <property type="taxonomic scope" value="Bacteria"/>
</dbReference>
<dbReference type="GO" id="GO:0005524">
    <property type="term" value="F:ATP binding"/>
    <property type="evidence" value="ECO:0007669"/>
    <property type="project" value="UniProtKB-KW"/>
</dbReference>
<dbReference type="AlphaFoldDB" id="K2JK46"/>
<dbReference type="RefSeq" id="WP_008488529.1">
    <property type="nucleotide sequence ID" value="NZ_AMRG01000007.1"/>
</dbReference>
<sequence length="437" mass="48801">MQTEELTLQQLEGSELPETVTSYCQACLYHWQQQNLRLAMLATSSGLLVTTPDLPSRQPQVLLNLRWLMQRSGVMQLQLAYASLTTIRTLLEEAQRRRQQSYQQDATVLADSRAQQRLQDIVEQALSLSASDVHLRFKPTFALLSFRQQGRLTTPIKRSREAMVEAIAASLNNCSEDFNEVFDEQSLINASLQLQFYSDSQASTVDLRLRLQQSPCVDGFAVTLRIQQGSLLQNTRYQPKNLLDLGMPSQVVAQLRLALAQHSGLILIIGATGQGKTTTLAGLNRLIEPDKKVISLEDPIEIEQPYIEQKPVKPGDPQRDFAAMVKIALREDPDILSISEIRDRETALAAYRAVLTGHLVTATIHAASALGACQRLADLGVSYQAQAEAGVLRLLLHQRLTQTTTPQLLVDCVVVDDGFLRQLQQYQPRLAEFERCA</sequence>
<dbReference type="Gene3D" id="3.40.50.300">
    <property type="entry name" value="P-loop containing nucleotide triphosphate hydrolases"/>
    <property type="match status" value="1"/>
</dbReference>
<feature type="domain" description="Bacterial type II secretion system protein E" evidence="4">
    <location>
        <begin position="116"/>
        <end position="407"/>
    </location>
</feature>
<evidence type="ECO:0000256" key="3">
    <source>
        <dbReference type="ARBA" id="ARBA00022840"/>
    </source>
</evidence>
<keyword evidence="3" id="KW-0067">ATP-binding</keyword>
<keyword evidence="2" id="KW-0547">Nucleotide-binding</keyword>
<comment type="caution">
    <text evidence="5">The sequence shown here is derived from an EMBL/GenBank/DDBJ whole genome shotgun (WGS) entry which is preliminary data.</text>
</comment>
<evidence type="ECO:0000313" key="5">
    <source>
        <dbReference type="EMBL" id="EKE83826.1"/>
    </source>
</evidence>
<reference evidence="5 6" key="1">
    <citation type="journal article" date="2012" name="J. Bacteriol.">
        <title>Genome Sequence of Idiomarina xiamenensis Type Strain 10-D-4.</title>
        <authorList>
            <person name="Lai Q."/>
            <person name="Wang L."/>
            <person name="Wang W."/>
            <person name="Shao Z."/>
        </authorList>
    </citation>
    <scope>NUCLEOTIDE SEQUENCE [LARGE SCALE GENOMIC DNA]</scope>
    <source>
        <strain evidence="5 6">10-D-4</strain>
    </source>
</reference>
<dbReference type="InterPro" id="IPR001482">
    <property type="entry name" value="T2SS/T4SS_dom"/>
</dbReference>
<keyword evidence="6" id="KW-1185">Reference proteome</keyword>
<name>K2JK46_9GAMM</name>
<dbReference type="GO" id="GO:0016887">
    <property type="term" value="F:ATP hydrolysis activity"/>
    <property type="evidence" value="ECO:0007669"/>
    <property type="project" value="TreeGrafter"/>
</dbReference>
<gene>
    <name evidence="5" type="ORF">A10D4_06761</name>
</gene>